<protein>
    <submittedName>
        <fullName evidence="8">Multisubunit monovalent K(+)/H(+) antiporter subunit E</fullName>
    </submittedName>
</protein>
<evidence type="ECO:0000313" key="9">
    <source>
        <dbReference type="Proteomes" id="UP000014216"/>
    </source>
</evidence>
<comment type="subcellular location">
    <subcellularLocation>
        <location evidence="1">Cell membrane</location>
        <topology evidence="1">Multi-pass membrane protein</topology>
    </subcellularLocation>
</comment>
<evidence type="ECO:0000256" key="5">
    <source>
        <dbReference type="ARBA" id="ARBA00022989"/>
    </source>
</evidence>
<accession>S0G3B7</accession>
<dbReference type="Proteomes" id="UP000014216">
    <property type="component" value="Unassembled WGS sequence"/>
</dbReference>
<name>S0G3B7_9BACT</name>
<evidence type="ECO:0000313" key="8">
    <source>
        <dbReference type="EMBL" id="EMS78256.1"/>
    </source>
</evidence>
<dbReference type="PANTHER" id="PTHR34584:SF1">
    <property type="entry name" value="NA(+)_H(+) ANTIPORTER SUBUNIT E1"/>
    <property type="match status" value="1"/>
</dbReference>
<dbReference type="PATRIC" id="fig|1286635.3.peg.3747"/>
<keyword evidence="3" id="KW-1003">Cell membrane</keyword>
<dbReference type="RefSeq" id="WP_006967687.1">
    <property type="nucleotide sequence ID" value="NZ_APJX01000009.1"/>
</dbReference>
<evidence type="ECO:0000256" key="1">
    <source>
        <dbReference type="ARBA" id="ARBA00004651"/>
    </source>
</evidence>
<gene>
    <name evidence="8" type="primary">phaE</name>
    <name evidence="8" type="ORF">Dpo_9c00880</name>
</gene>
<evidence type="ECO:0000256" key="4">
    <source>
        <dbReference type="ARBA" id="ARBA00022692"/>
    </source>
</evidence>
<keyword evidence="4 7" id="KW-0812">Transmembrane</keyword>
<proteinExistence type="inferred from homology"/>
<dbReference type="EMBL" id="APJX01000009">
    <property type="protein sequence ID" value="EMS78256.1"/>
    <property type="molecule type" value="Genomic_DNA"/>
</dbReference>
<feature type="transmembrane region" description="Helical" evidence="7">
    <location>
        <begin position="21"/>
        <end position="53"/>
    </location>
</feature>
<reference evidence="8 9" key="1">
    <citation type="journal article" date="2013" name="Genome Announc.">
        <title>Draft Genome Sequence of Desulfotignum phosphitoxidans DSM 13687 Strain FiPS-3.</title>
        <authorList>
            <person name="Poehlein A."/>
            <person name="Daniel R."/>
            <person name="Simeonova D.D."/>
        </authorList>
    </citation>
    <scope>NUCLEOTIDE SEQUENCE [LARGE SCALE GENOMIC DNA]</scope>
    <source>
        <strain evidence="8 9">DSM 13687</strain>
    </source>
</reference>
<evidence type="ECO:0000256" key="7">
    <source>
        <dbReference type="SAM" id="Phobius"/>
    </source>
</evidence>
<dbReference type="Pfam" id="PF01899">
    <property type="entry name" value="MNHE"/>
    <property type="match status" value="1"/>
</dbReference>
<evidence type="ECO:0000256" key="6">
    <source>
        <dbReference type="ARBA" id="ARBA00023136"/>
    </source>
</evidence>
<keyword evidence="5 7" id="KW-1133">Transmembrane helix</keyword>
<comment type="caution">
    <text evidence="8">The sequence shown here is derived from an EMBL/GenBank/DDBJ whole genome shotgun (WGS) entry which is preliminary data.</text>
</comment>
<dbReference type="PIRSF" id="PIRSF019239">
    <property type="entry name" value="MrpE"/>
    <property type="match status" value="1"/>
</dbReference>
<dbReference type="NCBIfam" id="NF006518">
    <property type="entry name" value="PRK08965.1-2"/>
    <property type="match status" value="1"/>
</dbReference>
<feature type="transmembrane region" description="Helical" evidence="7">
    <location>
        <begin position="73"/>
        <end position="94"/>
    </location>
</feature>
<dbReference type="AlphaFoldDB" id="S0G3B7"/>
<dbReference type="GO" id="GO:0005886">
    <property type="term" value="C:plasma membrane"/>
    <property type="evidence" value="ECO:0007669"/>
    <property type="project" value="UniProtKB-SubCell"/>
</dbReference>
<keyword evidence="9" id="KW-1185">Reference proteome</keyword>
<keyword evidence="6 7" id="KW-0472">Membrane</keyword>
<sequence length="174" mass="19809">MPAYRKSPIPGNRWLPHPLMTLVLVIIWLFLVNTITFGHLLLGTLLGIAIPWFTNRFWPERPKIAKPFLLFRFFFITFVTDVIVANITVVRLFLLPDISRLRPRFIEIPLDTQDPMVITILASVISLTPGTVSAEVSEDRQTLIVHGLDVADEALAVQTIKTRYEAPLKEIFSC</sequence>
<dbReference type="PANTHER" id="PTHR34584">
    <property type="entry name" value="NA(+)/H(+) ANTIPORTER SUBUNIT E1"/>
    <property type="match status" value="1"/>
</dbReference>
<evidence type="ECO:0000256" key="3">
    <source>
        <dbReference type="ARBA" id="ARBA00022475"/>
    </source>
</evidence>
<dbReference type="InterPro" id="IPR002758">
    <property type="entry name" value="Cation_antiport_E"/>
</dbReference>
<evidence type="ECO:0000256" key="2">
    <source>
        <dbReference type="ARBA" id="ARBA00006228"/>
    </source>
</evidence>
<dbReference type="GO" id="GO:0008324">
    <property type="term" value="F:monoatomic cation transmembrane transporter activity"/>
    <property type="evidence" value="ECO:0007669"/>
    <property type="project" value="InterPro"/>
</dbReference>
<organism evidence="8 9">
    <name type="scientific">Desulfotignum phosphitoxidans DSM 13687</name>
    <dbReference type="NCBI Taxonomy" id="1286635"/>
    <lineage>
        <taxon>Bacteria</taxon>
        <taxon>Pseudomonadati</taxon>
        <taxon>Thermodesulfobacteriota</taxon>
        <taxon>Desulfobacteria</taxon>
        <taxon>Desulfobacterales</taxon>
        <taxon>Desulfobacteraceae</taxon>
        <taxon>Desulfotignum</taxon>
    </lineage>
</organism>
<comment type="similarity">
    <text evidence="2">Belongs to the CPA3 antiporters (TC 2.A.63) subunit E family.</text>
</comment>